<feature type="compositionally biased region" description="Basic residues" evidence="7">
    <location>
        <begin position="169"/>
        <end position="184"/>
    </location>
</feature>
<organism evidence="9 10">
    <name type="scientific">Streptomyces mirabilis</name>
    <dbReference type="NCBI Taxonomy" id="68239"/>
    <lineage>
        <taxon>Bacteria</taxon>
        <taxon>Bacillati</taxon>
        <taxon>Actinomycetota</taxon>
        <taxon>Actinomycetes</taxon>
        <taxon>Kitasatosporales</taxon>
        <taxon>Streptomycetaceae</taxon>
        <taxon>Streptomyces</taxon>
    </lineage>
</organism>
<keyword evidence="10" id="KW-1185">Reference proteome</keyword>
<keyword evidence="9" id="KW-0378">Hydrolase</keyword>
<evidence type="ECO:0000256" key="6">
    <source>
        <dbReference type="ARBA" id="ARBA00023136"/>
    </source>
</evidence>
<dbReference type="InterPro" id="IPR029058">
    <property type="entry name" value="AB_hydrolase_fold"/>
</dbReference>
<dbReference type="EMBL" id="JARAKF010000001">
    <property type="protein sequence ID" value="MDU8999783.1"/>
    <property type="molecule type" value="Genomic_DNA"/>
</dbReference>
<dbReference type="GO" id="GO:0016787">
    <property type="term" value="F:hydrolase activity"/>
    <property type="evidence" value="ECO:0007669"/>
    <property type="project" value="UniProtKB-KW"/>
</dbReference>
<name>A0ABU3V0S7_9ACTN</name>
<dbReference type="InterPro" id="IPR036259">
    <property type="entry name" value="MFS_trans_sf"/>
</dbReference>
<evidence type="ECO:0000256" key="5">
    <source>
        <dbReference type="ARBA" id="ARBA00022989"/>
    </source>
</evidence>
<dbReference type="SUPFAM" id="SSF103473">
    <property type="entry name" value="MFS general substrate transporter"/>
    <property type="match status" value="1"/>
</dbReference>
<dbReference type="SUPFAM" id="SSF53474">
    <property type="entry name" value="alpha/beta-Hydrolases"/>
    <property type="match status" value="1"/>
</dbReference>
<accession>A0ABU3V0S7</accession>
<comment type="subcellular location">
    <subcellularLocation>
        <location evidence="1">Cell membrane</location>
        <topology evidence="1">Multi-pass membrane protein</topology>
    </subcellularLocation>
</comment>
<dbReference type="PANTHER" id="PTHR23513">
    <property type="entry name" value="INTEGRAL MEMBRANE EFFLUX PROTEIN-RELATED"/>
    <property type="match status" value="1"/>
</dbReference>
<keyword evidence="2" id="KW-0813">Transport</keyword>
<keyword evidence="4" id="KW-0812">Transmembrane</keyword>
<dbReference type="CDD" id="cd06173">
    <property type="entry name" value="MFS_MefA_like"/>
    <property type="match status" value="1"/>
</dbReference>
<protein>
    <submittedName>
        <fullName evidence="9">Alpha/beta fold hydrolase</fullName>
    </submittedName>
</protein>
<dbReference type="Pfam" id="PF12697">
    <property type="entry name" value="Abhydrolase_6"/>
    <property type="match status" value="1"/>
</dbReference>
<proteinExistence type="predicted"/>
<evidence type="ECO:0000256" key="2">
    <source>
        <dbReference type="ARBA" id="ARBA00022448"/>
    </source>
</evidence>
<feature type="region of interest" description="Disordered" evidence="7">
    <location>
        <begin position="164"/>
        <end position="201"/>
    </location>
</feature>
<keyword evidence="6" id="KW-0472">Membrane</keyword>
<dbReference type="InterPro" id="IPR000073">
    <property type="entry name" value="AB_hydrolase_1"/>
</dbReference>
<evidence type="ECO:0000256" key="1">
    <source>
        <dbReference type="ARBA" id="ARBA00004651"/>
    </source>
</evidence>
<gene>
    <name evidence="9" type="ORF">PU648_47055</name>
</gene>
<evidence type="ECO:0000256" key="7">
    <source>
        <dbReference type="SAM" id="MobiDB-lite"/>
    </source>
</evidence>
<evidence type="ECO:0000313" key="9">
    <source>
        <dbReference type="EMBL" id="MDU8999783.1"/>
    </source>
</evidence>
<dbReference type="Gene3D" id="3.40.50.1820">
    <property type="entry name" value="alpha/beta hydrolase"/>
    <property type="match status" value="1"/>
</dbReference>
<dbReference type="InterPro" id="IPR010290">
    <property type="entry name" value="TM_effector"/>
</dbReference>
<evidence type="ECO:0000256" key="4">
    <source>
        <dbReference type="ARBA" id="ARBA00022692"/>
    </source>
</evidence>
<reference evidence="9 10" key="1">
    <citation type="submission" date="2023-02" db="EMBL/GenBank/DDBJ databases">
        <authorList>
            <person name="Maleckis M."/>
        </authorList>
    </citation>
    <scope>NUCLEOTIDE SEQUENCE [LARGE SCALE GENOMIC DNA]</scope>
    <source>
        <strain evidence="9 10">P8-A2</strain>
    </source>
</reference>
<sequence length="482" mass="51583">MFASQHGLDSLESDVACVNFTLNHVPGPIVLVGHSYGGTLITKAGTHDRVDALVYIAALAPDEDETSQEQQDKFPRTPIFEHVDVADGRMWLKPSGVPHFCGDLPEAEQKLVLATGAVPVADLFNQQVPGTAWRTKPSWYIVANNHHTVHPDLERSAAERMGANIRSPSTHRPRRQRPPQHRTQRGGPGPTGQPPCDDITLSSSVADQDVRKAGDGTVGLASRPAHRPHPRALHALRLRHTARDVGGRPGMRSSTDSSLWRHRDFRLYWAGQASDVLGSSPSSVAISLVAVVSLHATTWEAAVLAAVHKTSPLLFSLPAGAWCDRVRKRPLMMATSLISAAAMASIPPAASYDRLTLMQLWVAAFVVGSCHVVGMAASLSYIPRLLPPHRLLEADAKLASANTLADIGGPALAGALIGLIGAARAVAADAVSYLVTAWCTLRIRSPETAPSPRTARPSLRSEIRAGRGVLLGRRSVVGHFVS</sequence>
<feature type="domain" description="AB hydrolase-1" evidence="8">
    <location>
        <begin position="21"/>
        <end position="165"/>
    </location>
</feature>
<keyword evidence="5" id="KW-1133">Transmembrane helix</keyword>
<dbReference type="Proteomes" id="UP001257627">
    <property type="component" value="Unassembled WGS sequence"/>
</dbReference>
<dbReference type="Pfam" id="PF05977">
    <property type="entry name" value="MFS_3"/>
    <property type="match status" value="1"/>
</dbReference>
<dbReference type="RefSeq" id="WP_316736501.1">
    <property type="nucleotide sequence ID" value="NZ_JARAKF010000001.1"/>
</dbReference>
<dbReference type="PANTHER" id="PTHR23513:SF6">
    <property type="entry name" value="MAJOR FACILITATOR SUPERFAMILY ASSOCIATED DOMAIN-CONTAINING PROTEIN"/>
    <property type="match status" value="1"/>
</dbReference>
<dbReference type="Gene3D" id="1.20.1250.20">
    <property type="entry name" value="MFS general substrate transporter like domains"/>
    <property type="match status" value="1"/>
</dbReference>
<evidence type="ECO:0000256" key="3">
    <source>
        <dbReference type="ARBA" id="ARBA00022475"/>
    </source>
</evidence>
<evidence type="ECO:0000259" key="8">
    <source>
        <dbReference type="Pfam" id="PF12697"/>
    </source>
</evidence>
<comment type="caution">
    <text evidence="9">The sequence shown here is derived from an EMBL/GenBank/DDBJ whole genome shotgun (WGS) entry which is preliminary data.</text>
</comment>
<evidence type="ECO:0000313" key="10">
    <source>
        <dbReference type="Proteomes" id="UP001257627"/>
    </source>
</evidence>
<keyword evidence="3" id="KW-1003">Cell membrane</keyword>